<feature type="region of interest" description="Disordered" evidence="1">
    <location>
        <begin position="1"/>
        <end position="47"/>
    </location>
</feature>
<dbReference type="AlphaFoldDB" id="A0A640T1N7"/>
<dbReference type="InterPro" id="IPR006680">
    <property type="entry name" value="Amidohydro-rel"/>
</dbReference>
<evidence type="ECO:0000313" key="4">
    <source>
        <dbReference type="Proteomes" id="UP000430079"/>
    </source>
</evidence>
<evidence type="ECO:0000313" key="3">
    <source>
        <dbReference type="EMBL" id="GFE17723.1"/>
    </source>
</evidence>
<dbReference type="SUPFAM" id="SSF51556">
    <property type="entry name" value="Metallo-dependent hydrolases"/>
    <property type="match status" value="1"/>
</dbReference>
<name>A0A640T1N7_9ACTN</name>
<dbReference type="InterPro" id="IPR032466">
    <property type="entry name" value="Metal_Hydrolase"/>
</dbReference>
<gene>
    <name evidence="3" type="ORF">Sgleb_57700</name>
</gene>
<dbReference type="Pfam" id="PF01979">
    <property type="entry name" value="Amidohydro_1"/>
    <property type="match status" value="1"/>
</dbReference>
<proteinExistence type="predicted"/>
<sequence length="421" mass="45491">MPRGWRKPHGECTEKVPAESRAGRPVSRKRAGKADRANRRDRPGHLPYRAAYSAGMTSMSEGAVLHLKGRVLVGPDDVRDELWVVGGRVTFDRPAMARDATTVTGWALPGLVDAHCHVGLDAHGPVDAPTSEKQALTDRDAGTLLIRDAGSPSDTRWVDDREDLPRIIRAGRHIARTKRYIRNYAHEIEPADLVAYVAQEARRGDGWVKLVGDWIDRSTGDLAACWPRGAVEAAIAEAHRLGARVTAHCFAEDTLAPLVEAGIDCIEHATGLTEETIPLFAERGVAIVPTLVNIATFPRLADGGAAKFPRWADHMRRLHDRRYDTVRAAYDAGVPVFAGTDAGGSLAHGLVAEEVVELTRAGLPAVAALSATTWGARDWLGRPGLTEGAPADLVVYESDPRADVRVLAAPRRVVLRGQIVG</sequence>
<protein>
    <submittedName>
        <fullName evidence="3">Amidohydrolase</fullName>
    </submittedName>
</protein>
<dbReference type="Gene3D" id="3.20.20.140">
    <property type="entry name" value="Metal-dependent hydrolases"/>
    <property type="match status" value="1"/>
</dbReference>
<accession>A0A640T1N7</accession>
<feature type="compositionally biased region" description="Basic and acidic residues" evidence="1">
    <location>
        <begin position="32"/>
        <end position="44"/>
    </location>
</feature>
<keyword evidence="3" id="KW-0378">Hydrolase</keyword>
<dbReference type="Proteomes" id="UP000430079">
    <property type="component" value="Unassembled WGS sequence"/>
</dbReference>
<evidence type="ECO:0000256" key="1">
    <source>
        <dbReference type="SAM" id="MobiDB-lite"/>
    </source>
</evidence>
<dbReference type="GO" id="GO:0016810">
    <property type="term" value="F:hydrolase activity, acting on carbon-nitrogen (but not peptide) bonds"/>
    <property type="evidence" value="ECO:0007669"/>
    <property type="project" value="InterPro"/>
</dbReference>
<dbReference type="InterPro" id="IPR051781">
    <property type="entry name" value="Metallo-dep_Hydrolase"/>
</dbReference>
<keyword evidence="4" id="KW-1185">Reference proteome</keyword>
<dbReference type="PANTHER" id="PTHR43135:SF4">
    <property type="entry name" value="AMIDOHYDROLASE-RELATED DOMAIN-CONTAINING PROTEIN"/>
    <property type="match status" value="1"/>
</dbReference>
<dbReference type="InterPro" id="IPR011059">
    <property type="entry name" value="Metal-dep_hydrolase_composite"/>
</dbReference>
<dbReference type="PANTHER" id="PTHR43135">
    <property type="entry name" value="ALPHA-D-RIBOSE 1-METHYLPHOSPHONATE 5-TRIPHOSPHATE DIPHOSPHATASE"/>
    <property type="match status" value="1"/>
</dbReference>
<reference evidence="3 4" key="1">
    <citation type="submission" date="2019-12" db="EMBL/GenBank/DDBJ databases">
        <title>Whole genome shotgun sequence of Streptomyces hygroscopicus subsp. glebosus NBRC 13786.</title>
        <authorList>
            <person name="Ichikawa N."/>
            <person name="Kimura A."/>
            <person name="Kitahashi Y."/>
            <person name="Komaki H."/>
            <person name="Tamura T."/>
        </authorList>
    </citation>
    <scope>NUCLEOTIDE SEQUENCE [LARGE SCALE GENOMIC DNA]</scope>
    <source>
        <strain evidence="3 4">NBRC 13786</strain>
    </source>
</reference>
<dbReference type="EMBL" id="BLIO01000001">
    <property type="protein sequence ID" value="GFE17723.1"/>
    <property type="molecule type" value="Genomic_DNA"/>
</dbReference>
<feature type="compositionally biased region" description="Basic and acidic residues" evidence="1">
    <location>
        <begin position="8"/>
        <end position="22"/>
    </location>
</feature>
<feature type="domain" description="Amidohydrolase-related" evidence="2">
    <location>
        <begin position="107"/>
        <end position="420"/>
    </location>
</feature>
<comment type="caution">
    <text evidence="3">The sequence shown here is derived from an EMBL/GenBank/DDBJ whole genome shotgun (WGS) entry which is preliminary data.</text>
</comment>
<organism evidence="3 4">
    <name type="scientific">Streptomyces glebosus</name>
    <dbReference type="NCBI Taxonomy" id="249580"/>
    <lineage>
        <taxon>Bacteria</taxon>
        <taxon>Bacillati</taxon>
        <taxon>Actinomycetota</taxon>
        <taxon>Actinomycetes</taxon>
        <taxon>Kitasatosporales</taxon>
        <taxon>Streptomycetaceae</taxon>
        <taxon>Streptomyces</taxon>
    </lineage>
</organism>
<evidence type="ECO:0000259" key="2">
    <source>
        <dbReference type="Pfam" id="PF01979"/>
    </source>
</evidence>
<dbReference type="Gene3D" id="2.30.40.10">
    <property type="entry name" value="Urease, subunit C, domain 1"/>
    <property type="match status" value="1"/>
</dbReference>